<protein>
    <submittedName>
        <fullName evidence="1">Uncharacterized protein</fullName>
    </submittedName>
</protein>
<proteinExistence type="predicted"/>
<dbReference type="EMBL" id="PQ287320">
    <property type="protein sequence ID" value="XHV10737.1"/>
    <property type="molecule type" value="Genomic_DNA"/>
</dbReference>
<organism evidence="1">
    <name type="scientific">Caulobacter phage BL57</name>
    <dbReference type="NCBI Taxonomy" id="3348355"/>
    <lineage>
        <taxon>Viruses</taxon>
    </lineage>
</organism>
<accession>A0AB74UGL7</accession>
<sequence length="48" mass="5172">MIGEEVRAPNGETGKIKGFYGDVKGGLFLDRNADGFQSWNVAELEALA</sequence>
<name>A0AB74UGL7_9VIRU</name>
<gene>
    <name evidence="1" type="ORF">BL57_265</name>
</gene>
<evidence type="ECO:0000313" key="1">
    <source>
        <dbReference type="EMBL" id="XHV10737.1"/>
    </source>
</evidence>
<reference evidence="1" key="1">
    <citation type="submission" date="2024-10" db="EMBL/GenBank/DDBJ databases">
        <title>Genetic diversity among independent isolates of the Dolichocephalovirinae subfamily.</title>
        <authorList>
            <person name="Ely B."/>
            <person name="Thomas Q."/>
            <person name="Mohammadi T."/>
        </authorList>
    </citation>
    <scope>NUCLEOTIDE SEQUENCE</scope>
</reference>